<proteinExistence type="predicted"/>
<reference evidence="1" key="1">
    <citation type="submission" date="2020-11" db="EMBL/GenBank/DDBJ databases">
        <title>Sequencing the genomes of 1000 actinobacteria strains.</title>
        <authorList>
            <person name="Klenk H.-P."/>
        </authorList>
    </citation>
    <scope>NUCLEOTIDE SEQUENCE</scope>
    <source>
        <strain evidence="1">DSM 45356</strain>
    </source>
</reference>
<evidence type="ECO:0000313" key="2">
    <source>
        <dbReference type="Proteomes" id="UP000622552"/>
    </source>
</evidence>
<sequence length="188" mass="20065">MVEDNGLAARQKLPPRVLPWLQTLRGWESMEPPPRPPRWRRLSATVISVAATVVLLSLGMVGWDREHGPVDTASAVPSVPGTGERTTVAVRVTPDTLTSSCVPNAMAAAGVFVTVRPIGQPAEVTYRVTYGDGASETVTRSLATGEASFVDERRHAWAADVRRAYRVTVEVLAPAPAGAAEGLVTIRC</sequence>
<comment type="caution">
    <text evidence="1">The sequence shown here is derived from an EMBL/GenBank/DDBJ whole genome shotgun (WGS) entry which is preliminary data.</text>
</comment>
<dbReference type="Proteomes" id="UP000622552">
    <property type="component" value="Unassembled WGS sequence"/>
</dbReference>
<organism evidence="1 2">
    <name type="scientific">Longispora fulva</name>
    <dbReference type="NCBI Taxonomy" id="619741"/>
    <lineage>
        <taxon>Bacteria</taxon>
        <taxon>Bacillati</taxon>
        <taxon>Actinomycetota</taxon>
        <taxon>Actinomycetes</taxon>
        <taxon>Micromonosporales</taxon>
        <taxon>Micromonosporaceae</taxon>
        <taxon>Longispora</taxon>
    </lineage>
</organism>
<dbReference type="AlphaFoldDB" id="A0A8J7GG59"/>
<gene>
    <name evidence="1" type="ORF">IW245_001607</name>
</gene>
<dbReference type="RefSeq" id="WP_197002522.1">
    <property type="nucleotide sequence ID" value="NZ_BONS01000003.1"/>
</dbReference>
<name>A0A8J7GG59_9ACTN</name>
<evidence type="ECO:0000313" key="1">
    <source>
        <dbReference type="EMBL" id="MBG6135413.1"/>
    </source>
</evidence>
<protein>
    <submittedName>
        <fullName evidence="1">Uncharacterized protein</fullName>
    </submittedName>
</protein>
<dbReference type="EMBL" id="JADOUF010000001">
    <property type="protein sequence ID" value="MBG6135413.1"/>
    <property type="molecule type" value="Genomic_DNA"/>
</dbReference>
<keyword evidence="2" id="KW-1185">Reference proteome</keyword>
<accession>A0A8J7GG59</accession>